<dbReference type="SUPFAM" id="SSF103088">
    <property type="entry name" value="OmpA-like"/>
    <property type="match status" value="1"/>
</dbReference>
<comment type="subcellular location">
    <subcellularLocation>
        <location evidence="1">Cell outer membrane</location>
    </subcellularLocation>
</comment>
<protein>
    <recommendedName>
        <fullName evidence="6">OmpA-like domain-containing protein</fullName>
    </recommendedName>
</protein>
<dbReference type="AlphaFoldDB" id="A0A066TLX2"/>
<dbReference type="PANTHER" id="PTHR30329:SF21">
    <property type="entry name" value="LIPOPROTEIN YIAD-RELATED"/>
    <property type="match status" value="1"/>
</dbReference>
<keyword evidence="5" id="KW-0732">Signal</keyword>
<evidence type="ECO:0000256" key="4">
    <source>
        <dbReference type="PROSITE-ProRule" id="PRU00473"/>
    </source>
</evidence>
<keyword evidence="2 4" id="KW-0472">Membrane</keyword>
<dbReference type="EMBL" id="MEIP01000025">
    <property type="protein sequence ID" value="PIT45417.1"/>
    <property type="molecule type" value="Genomic_DNA"/>
</dbReference>
<evidence type="ECO:0000313" key="10">
    <source>
        <dbReference type="Proteomes" id="UP000229970"/>
    </source>
</evidence>
<evidence type="ECO:0000313" key="7">
    <source>
        <dbReference type="EMBL" id="PIT43927.1"/>
    </source>
</evidence>
<evidence type="ECO:0000259" key="6">
    <source>
        <dbReference type="PROSITE" id="PS51123"/>
    </source>
</evidence>
<evidence type="ECO:0000256" key="1">
    <source>
        <dbReference type="ARBA" id="ARBA00004442"/>
    </source>
</evidence>
<dbReference type="Proteomes" id="UP000229970">
    <property type="component" value="Unassembled WGS sequence"/>
</dbReference>
<dbReference type="PROSITE" id="PS51257">
    <property type="entry name" value="PROKAR_LIPOPROTEIN"/>
    <property type="match status" value="1"/>
</dbReference>
<dbReference type="InterPro" id="IPR050330">
    <property type="entry name" value="Bact_OuterMem_StrucFunc"/>
</dbReference>
<dbReference type="PRINTS" id="PR01021">
    <property type="entry name" value="OMPADOMAIN"/>
</dbReference>
<keyword evidence="3" id="KW-0998">Cell outer membrane</keyword>
<dbReference type="InterPro" id="IPR036737">
    <property type="entry name" value="OmpA-like_sf"/>
</dbReference>
<name>A0A066TLX2_9NEIS</name>
<dbReference type="InterPro" id="IPR008816">
    <property type="entry name" value="Gly_zipper_2TM_dom"/>
</dbReference>
<dbReference type="eggNOG" id="COG2885">
    <property type="taxonomic scope" value="Bacteria"/>
</dbReference>
<feature type="chain" id="PRO_5015027334" description="OmpA-like domain-containing protein" evidence="5">
    <location>
        <begin position="20"/>
        <end position="231"/>
    </location>
</feature>
<dbReference type="EMBL" id="MEIP01000023">
    <property type="protein sequence ID" value="PIT46195.1"/>
    <property type="molecule type" value="Genomic_DNA"/>
</dbReference>
<comment type="caution">
    <text evidence="7">The sequence shown here is derived from an EMBL/GenBank/DDBJ whole genome shotgun (WGS) entry which is preliminary data.</text>
</comment>
<gene>
    <name evidence="9" type="ORF">BHC46_08335</name>
    <name evidence="8" type="ORF">BHC46_09955</name>
    <name evidence="7" type="ORF">BHC46_11730</name>
</gene>
<dbReference type="CDD" id="cd07185">
    <property type="entry name" value="OmpA_C-like"/>
    <property type="match status" value="1"/>
</dbReference>
<evidence type="ECO:0000313" key="9">
    <source>
        <dbReference type="EMBL" id="PIT46195.1"/>
    </source>
</evidence>
<dbReference type="OrthoDB" id="9782229at2"/>
<dbReference type="InterPro" id="IPR006690">
    <property type="entry name" value="OMPA-like_CS"/>
</dbReference>
<feature type="signal peptide" evidence="5">
    <location>
        <begin position="1"/>
        <end position="19"/>
    </location>
</feature>
<dbReference type="RefSeq" id="WP_051608220.1">
    <property type="nucleotide sequence ID" value="NZ_MEIP01000023.1"/>
</dbReference>
<dbReference type="GO" id="GO:0009279">
    <property type="term" value="C:cell outer membrane"/>
    <property type="evidence" value="ECO:0007669"/>
    <property type="project" value="UniProtKB-SubCell"/>
</dbReference>
<dbReference type="PANTHER" id="PTHR30329">
    <property type="entry name" value="STATOR ELEMENT OF FLAGELLAR MOTOR COMPLEX"/>
    <property type="match status" value="1"/>
</dbReference>
<evidence type="ECO:0000313" key="8">
    <source>
        <dbReference type="EMBL" id="PIT45417.1"/>
    </source>
</evidence>
<reference evidence="7 10" key="1">
    <citation type="journal article" date="2017" name="MBio">
        <title>Type VI secretion-mediated competition in the bee gut microbiome.</title>
        <authorList>
            <person name="Steele M.I."/>
            <person name="Kwong W.K."/>
            <person name="Powell J.E."/>
            <person name="Whiteley M."/>
            <person name="Moran N.A."/>
        </authorList>
    </citation>
    <scope>NUCLEOTIDE SEQUENCE [LARGE SCALE GENOMIC DNA]</scope>
    <source>
        <strain evidence="7 10">Ruf1-X</strain>
    </source>
</reference>
<dbReference type="Pfam" id="PF00691">
    <property type="entry name" value="OmpA"/>
    <property type="match status" value="1"/>
</dbReference>
<dbReference type="InterPro" id="IPR006665">
    <property type="entry name" value="OmpA-like"/>
</dbReference>
<dbReference type="InterPro" id="IPR006664">
    <property type="entry name" value="OMP_bac"/>
</dbReference>
<evidence type="ECO:0000256" key="5">
    <source>
        <dbReference type="SAM" id="SignalP"/>
    </source>
</evidence>
<dbReference type="EMBL" id="MEIP01000029">
    <property type="protein sequence ID" value="PIT43927.1"/>
    <property type="molecule type" value="Genomic_DNA"/>
</dbReference>
<accession>A0A066TLX2</accession>
<dbReference type="Pfam" id="PF05433">
    <property type="entry name" value="Rick_17kDa_Anti"/>
    <property type="match status" value="1"/>
</dbReference>
<evidence type="ECO:0000256" key="2">
    <source>
        <dbReference type="ARBA" id="ARBA00023136"/>
    </source>
</evidence>
<dbReference type="PROSITE" id="PS01068">
    <property type="entry name" value="OMPA_1"/>
    <property type="match status" value="1"/>
</dbReference>
<feature type="domain" description="OmpA-like" evidence="6">
    <location>
        <begin position="99"/>
        <end position="216"/>
    </location>
</feature>
<sequence length="231" mass="23938">MTIMKPLAALAAATTLALSGCVTDPTTGQTHASKTAVYGLSGAAVCGIVGAITHNSRGARNAALGCGAIGAGIGAYMDYQEKLLRQKLANTNVDVQRDGNQIKLVMPENVTFATNSSELSGSATSSLSSVAEVLAKYVDTNITIAGYTDSTGNDSINIPLSQRRAQAVSSFLTSRGVAYNRISATGYGSASPIASNATVEGRAKNRRVEIRVNPVQQAQTTTTQQTTTYVQ</sequence>
<dbReference type="Gene3D" id="3.30.1330.60">
    <property type="entry name" value="OmpA-like domain"/>
    <property type="match status" value="1"/>
</dbReference>
<organism evidence="7 10">
    <name type="scientific">Snodgrassella alvi</name>
    <dbReference type="NCBI Taxonomy" id="1196083"/>
    <lineage>
        <taxon>Bacteria</taxon>
        <taxon>Pseudomonadati</taxon>
        <taxon>Pseudomonadota</taxon>
        <taxon>Betaproteobacteria</taxon>
        <taxon>Neisseriales</taxon>
        <taxon>Neisseriaceae</taxon>
        <taxon>Snodgrassella</taxon>
    </lineage>
</organism>
<proteinExistence type="predicted"/>
<dbReference type="PROSITE" id="PS51123">
    <property type="entry name" value="OMPA_2"/>
    <property type="match status" value="1"/>
</dbReference>
<evidence type="ECO:0000256" key="3">
    <source>
        <dbReference type="ARBA" id="ARBA00023237"/>
    </source>
</evidence>
<dbReference type="GeneID" id="75157338"/>